<dbReference type="GO" id="GO:0005576">
    <property type="term" value="C:extracellular region"/>
    <property type="evidence" value="ECO:0007669"/>
    <property type="project" value="UniProtKB-SubCell"/>
</dbReference>
<evidence type="ECO:0000259" key="9">
    <source>
        <dbReference type="Pfam" id="PF00135"/>
    </source>
</evidence>
<dbReference type="InterPro" id="IPR029058">
    <property type="entry name" value="AB_hydrolase_fold"/>
</dbReference>
<dbReference type="EC" id="3.1.1.-" evidence="8"/>
<evidence type="ECO:0000256" key="7">
    <source>
        <dbReference type="ARBA" id="ARBA00023180"/>
    </source>
</evidence>
<dbReference type="OrthoDB" id="408631at2759"/>
<dbReference type="InterPro" id="IPR050309">
    <property type="entry name" value="Type-B_Carboxylest/Lipase"/>
</dbReference>
<comment type="subcellular location">
    <subcellularLocation>
        <location evidence="1">Secreted</location>
    </subcellularLocation>
</comment>
<dbReference type="PROSITE" id="PS00941">
    <property type="entry name" value="CARBOXYLESTERASE_B_2"/>
    <property type="match status" value="1"/>
</dbReference>
<evidence type="ECO:0000256" key="3">
    <source>
        <dbReference type="ARBA" id="ARBA00022525"/>
    </source>
</evidence>
<feature type="domain" description="Carboxylesterase type B" evidence="9">
    <location>
        <begin position="63"/>
        <end position="561"/>
    </location>
</feature>
<keyword evidence="5 8" id="KW-0378">Hydrolase</keyword>
<evidence type="ECO:0000256" key="1">
    <source>
        <dbReference type="ARBA" id="ARBA00004613"/>
    </source>
</evidence>
<evidence type="ECO:0000256" key="2">
    <source>
        <dbReference type="ARBA" id="ARBA00005964"/>
    </source>
</evidence>
<keyword evidence="11" id="KW-1185">Reference proteome</keyword>
<dbReference type="Proteomes" id="UP000469559">
    <property type="component" value="Unassembled WGS sequence"/>
</dbReference>
<dbReference type="FunFam" id="3.40.50.1820:FF:000213">
    <property type="entry name" value="Carboxylic ester hydrolase"/>
    <property type="match status" value="1"/>
</dbReference>
<evidence type="ECO:0000313" key="11">
    <source>
        <dbReference type="Proteomes" id="UP000469559"/>
    </source>
</evidence>
<feature type="non-terminal residue" evidence="10">
    <location>
        <position position="588"/>
    </location>
</feature>
<dbReference type="GO" id="GO:0006629">
    <property type="term" value="P:lipid metabolic process"/>
    <property type="evidence" value="ECO:0007669"/>
    <property type="project" value="UniProtKB-KW"/>
</dbReference>
<dbReference type="SUPFAM" id="SSF53474">
    <property type="entry name" value="alpha/beta-Hydrolases"/>
    <property type="match status" value="1"/>
</dbReference>
<reference evidence="10 11" key="1">
    <citation type="submission" date="2018-05" db="EMBL/GenBank/DDBJ databases">
        <title>Whole genome sequencing for identification of molecular markers to develop diagnostic detection tools for the regulated plant pathogen Lachnellula willkommii.</title>
        <authorList>
            <person name="Giroux E."/>
            <person name="Bilodeau G."/>
        </authorList>
    </citation>
    <scope>NUCLEOTIDE SEQUENCE [LARGE SCALE GENOMIC DNA]</scope>
    <source>
        <strain evidence="10 11">CBS 203.66</strain>
    </source>
</reference>
<protein>
    <recommendedName>
        <fullName evidence="8">Carboxylic ester hydrolase</fullName>
        <ecNumber evidence="8">3.1.1.-</ecNumber>
    </recommendedName>
</protein>
<sequence>VLGFHASNSAAQSTSILAFVSNQFEITMKLFGLLLGLLPLVLAVPAKRDSAPTVAIPSPAATIIGSTSSSVDSFEGVPFAQPPTGSLRLKPPQALTSLGTVTATDSPTACPQLYFGDNLNSSDWPAGVLGTLLNTPLFQNVTNAGEDCLTVNIYRPAGTTDTSNLPVLFWIFGGAFELGSTQMYNGASLVTNSVTAGKPIVFVAVNYRLGGFGFLGGSEILADGSSNLGLLDQRLGMQWVQDNIASFGGDPTQVTIWGESAGAISVLDHMILYDGDNTYNGKPLFRAGIMDSGSVIPADPVDCPKAQNIYDTVVKTAGCSGANSTLDCLRGVDYETFLGATNSVPSFLSYTSIELSYLPRPDGKVLTLSPELLIKNGTYAKVPFIIGDQEDEGTLFSLFQSNISTTAELITYLSTVYFQDATVDQVTTLVGTYPDDPSDGSPFRTGILNNWYPQYKRLAAILGDLTFTLSRRAFLNYTSTLASEVPSWSYLASYDYGTPVLGTFHVGDILQVFYGILPNYASASIHSYYLSFVYTMNPNNGSNYTEWPQWNDGQQLMQFNSGDSALLADDFRPEPYEFLVANQESLHV</sequence>
<accession>A0A8T9BMB8</accession>
<evidence type="ECO:0000313" key="10">
    <source>
        <dbReference type="EMBL" id="TVY20506.1"/>
    </source>
</evidence>
<keyword evidence="4" id="KW-0732">Signal</keyword>
<evidence type="ECO:0000256" key="5">
    <source>
        <dbReference type="ARBA" id="ARBA00022801"/>
    </source>
</evidence>
<dbReference type="InterPro" id="IPR019819">
    <property type="entry name" value="Carboxylesterase_B_CS"/>
</dbReference>
<dbReference type="Gene3D" id="3.40.50.1820">
    <property type="entry name" value="alpha/beta hydrolase"/>
    <property type="match status" value="1"/>
</dbReference>
<comment type="caution">
    <text evidence="10">The sequence shown here is derived from an EMBL/GenBank/DDBJ whole genome shotgun (WGS) entry which is preliminary data.</text>
</comment>
<comment type="similarity">
    <text evidence="2 8">Belongs to the type-B carboxylesterase/lipase family.</text>
</comment>
<dbReference type="InterPro" id="IPR019826">
    <property type="entry name" value="Carboxylesterase_B_AS"/>
</dbReference>
<name>A0A8T9BMB8_9HELO</name>
<evidence type="ECO:0000256" key="4">
    <source>
        <dbReference type="ARBA" id="ARBA00022729"/>
    </source>
</evidence>
<dbReference type="Pfam" id="PF00135">
    <property type="entry name" value="COesterase"/>
    <property type="match status" value="1"/>
</dbReference>
<gene>
    <name evidence="10" type="ORF">LARI1_G001698</name>
</gene>
<organism evidence="10 11">
    <name type="scientific">Lachnellula arida</name>
    <dbReference type="NCBI Taxonomy" id="1316785"/>
    <lineage>
        <taxon>Eukaryota</taxon>
        <taxon>Fungi</taxon>
        <taxon>Dikarya</taxon>
        <taxon>Ascomycota</taxon>
        <taxon>Pezizomycotina</taxon>
        <taxon>Leotiomycetes</taxon>
        <taxon>Helotiales</taxon>
        <taxon>Lachnaceae</taxon>
        <taxon>Lachnellula</taxon>
    </lineage>
</organism>
<evidence type="ECO:0000256" key="8">
    <source>
        <dbReference type="RuleBase" id="RU361235"/>
    </source>
</evidence>
<evidence type="ECO:0000256" key="6">
    <source>
        <dbReference type="ARBA" id="ARBA00023098"/>
    </source>
</evidence>
<dbReference type="GO" id="GO:0016787">
    <property type="term" value="F:hydrolase activity"/>
    <property type="evidence" value="ECO:0007669"/>
    <property type="project" value="UniProtKB-KW"/>
</dbReference>
<dbReference type="InterPro" id="IPR002018">
    <property type="entry name" value="CarbesteraseB"/>
</dbReference>
<dbReference type="PANTHER" id="PTHR11559">
    <property type="entry name" value="CARBOXYLESTERASE"/>
    <property type="match status" value="1"/>
</dbReference>
<keyword evidence="6" id="KW-0443">Lipid metabolism</keyword>
<keyword evidence="7" id="KW-0325">Glycoprotein</keyword>
<dbReference type="PROSITE" id="PS00122">
    <property type="entry name" value="CARBOXYLESTERASE_B_1"/>
    <property type="match status" value="1"/>
</dbReference>
<dbReference type="EMBL" id="QGMF01000052">
    <property type="protein sequence ID" value="TVY20506.1"/>
    <property type="molecule type" value="Genomic_DNA"/>
</dbReference>
<keyword evidence="3" id="KW-0964">Secreted</keyword>
<dbReference type="AlphaFoldDB" id="A0A8T9BMB8"/>
<proteinExistence type="inferred from homology"/>